<dbReference type="Pfam" id="PF00561">
    <property type="entry name" value="Abhydrolase_1"/>
    <property type="match status" value="1"/>
</dbReference>
<dbReference type="PANTHER" id="PTHR43248:SF29">
    <property type="entry name" value="TRIPEPTIDYL AMINOPEPTIDASE"/>
    <property type="match status" value="1"/>
</dbReference>
<comment type="caution">
    <text evidence="7">The sequence shown here is derived from an EMBL/GenBank/DDBJ whole genome shotgun (WGS) entry which is preliminary data.</text>
</comment>
<dbReference type="GO" id="GO:0016787">
    <property type="term" value="F:hydrolase activity"/>
    <property type="evidence" value="ECO:0007669"/>
    <property type="project" value="UniProtKB-KW"/>
</dbReference>
<feature type="signal peptide" evidence="5">
    <location>
        <begin position="1"/>
        <end position="15"/>
    </location>
</feature>
<dbReference type="AlphaFoldDB" id="A0A073B1A7"/>
<reference evidence="7 8" key="1">
    <citation type="submission" date="2014-06" db="EMBL/GenBank/DDBJ databases">
        <title>Saccharopolyspora rectivirgula DSM-43113 Genome sequencing.</title>
        <authorList>
            <person name="Barrera C."/>
            <person name="Millon L."/>
            <person name="Rognon B."/>
            <person name="Zaugg C."/>
            <person name="Monod M."/>
        </authorList>
    </citation>
    <scope>NUCLEOTIDE SEQUENCE [LARGE SCALE GENOMIC DNA]</scope>
    <source>
        <strain evidence="7 8">DSM 43113</strain>
    </source>
</reference>
<dbReference type="OrthoDB" id="3252468at2"/>
<comment type="similarity">
    <text evidence="1">Belongs to the peptidase S33 family.</text>
</comment>
<dbReference type="Proteomes" id="UP000031419">
    <property type="component" value="Unassembled WGS sequence"/>
</dbReference>
<dbReference type="SUPFAM" id="SSF53474">
    <property type="entry name" value="alpha/beta-Hydrolases"/>
    <property type="match status" value="1"/>
</dbReference>
<dbReference type="RefSeq" id="WP_037342740.1">
    <property type="nucleotide sequence ID" value="NZ_JNVU01000013.1"/>
</dbReference>
<feature type="domain" description="AB hydrolase-1" evidence="6">
    <location>
        <begin position="117"/>
        <end position="501"/>
    </location>
</feature>
<gene>
    <name evidence="7" type="ORF">GU90_04325</name>
</gene>
<evidence type="ECO:0000256" key="1">
    <source>
        <dbReference type="ARBA" id="ARBA00010088"/>
    </source>
</evidence>
<dbReference type="InterPro" id="IPR000073">
    <property type="entry name" value="AB_hydrolase_1"/>
</dbReference>
<evidence type="ECO:0000313" key="8">
    <source>
        <dbReference type="Proteomes" id="UP000031419"/>
    </source>
</evidence>
<protein>
    <submittedName>
        <fullName evidence="7">Hydrolase</fullName>
    </submittedName>
</protein>
<dbReference type="PANTHER" id="PTHR43248">
    <property type="entry name" value="2-SUCCINYL-6-HYDROXY-2,4-CYCLOHEXADIENE-1-CARBOXYLATE SYNTHASE"/>
    <property type="match status" value="1"/>
</dbReference>
<evidence type="ECO:0000256" key="5">
    <source>
        <dbReference type="SAM" id="SignalP"/>
    </source>
</evidence>
<sequence>MRRLLPVFTAVLALAAAGCTPQPQDGDRSGADLPKTERNGPAGAVPVGLEEFYSQEIVWEECPDYASTDADREAYSQPGLECAQVEVPLDYAKPQDATIKLGVLRRPAEGGQRIGSLLINPGGPGASGMSAAAYLADTVSRTELGERFDLVGFDPRGVGASEPQVRCLTDEEWDAERLDSDADVSPSGVAQTEREEQAYARKCAQRSGEELLANIGTREVARDLDVLRSVLGDEKLNYLGYSYGTRIGAEYAEAFPGNVRAMVLDGAIDPEQSTIDSLLEQAAGFQGAFDEFAKWCADQQNCALGNDPSAAVTVYQELTRPLVDRPLVVGDRKLSYSDAIDGTVQALYTSGLWEGLNEALLQLRQGDGRLLLQLADAYYGREPSGSYPNSMDAFAAVNCVDNQRVHDPQKFLEIDRRYREAAPFMDDGRGASPARDACSFWPVPVTGDFDPPEAGQLDPVLVISTTGDPATPYQAGVQLAQVLHGRLLTYEGNQHTVYLQGVQCVDQAATDYLVNLELPPEGTRCR</sequence>
<dbReference type="STRING" id="28042.GU90_04325"/>
<evidence type="ECO:0000256" key="2">
    <source>
        <dbReference type="ARBA" id="ARBA00022729"/>
    </source>
</evidence>
<feature type="region of interest" description="Disordered" evidence="4">
    <location>
        <begin position="19"/>
        <end position="45"/>
    </location>
</feature>
<feature type="compositionally biased region" description="Basic and acidic residues" evidence="4">
    <location>
        <begin position="25"/>
        <end position="38"/>
    </location>
</feature>
<keyword evidence="8" id="KW-1185">Reference proteome</keyword>
<accession>A0A073B1A7</accession>
<name>A0A073B1A7_9PSEU</name>
<dbReference type="EMBL" id="JNVU01000013">
    <property type="protein sequence ID" value="KEI45341.1"/>
    <property type="molecule type" value="Genomic_DNA"/>
</dbReference>
<evidence type="ECO:0000256" key="3">
    <source>
        <dbReference type="ARBA" id="ARBA00022801"/>
    </source>
</evidence>
<keyword evidence="3 7" id="KW-0378">Hydrolase</keyword>
<dbReference type="InterPro" id="IPR051601">
    <property type="entry name" value="Serine_prot/Carboxylest_S33"/>
</dbReference>
<organism evidence="7 8">
    <name type="scientific">Saccharopolyspora rectivirgula</name>
    <dbReference type="NCBI Taxonomy" id="28042"/>
    <lineage>
        <taxon>Bacteria</taxon>
        <taxon>Bacillati</taxon>
        <taxon>Actinomycetota</taxon>
        <taxon>Actinomycetes</taxon>
        <taxon>Pseudonocardiales</taxon>
        <taxon>Pseudonocardiaceae</taxon>
        <taxon>Saccharopolyspora</taxon>
    </lineage>
</organism>
<dbReference type="eggNOG" id="COG0596">
    <property type="taxonomic scope" value="Bacteria"/>
</dbReference>
<evidence type="ECO:0000259" key="6">
    <source>
        <dbReference type="Pfam" id="PF00561"/>
    </source>
</evidence>
<evidence type="ECO:0000313" key="7">
    <source>
        <dbReference type="EMBL" id="KEI45341.1"/>
    </source>
</evidence>
<dbReference type="Gene3D" id="3.40.50.1820">
    <property type="entry name" value="alpha/beta hydrolase"/>
    <property type="match status" value="1"/>
</dbReference>
<proteinExistence type="inferred from homology"/>
<keyword evidence="2 5" id="KW-0732">Signal</keyword>
<feature type="chain" id="PRO_5038358122" evidence="5">
    <location>
        <begin position="16"/>
        <end position="526"/>
    </location>
</feature>
<dbReference type="PROSITE" id="PS51257">
    <property type="entry name" value="PROKAR_LIPOPROTEIN"/>
    <property type="match status" value="1"/>
</dbReference>
<evidence type="ECO:0000256" key="4">
    <source>
        <dbReference type="SAM" id="MobiDB-lite"/>
    </source>
</evidence>
<dbReference type="InterPro" id="IPR029058">
    <property type="entry name" value="AB_hydrolase_fold"/>
</dbReference>